<name>A0ABS9UDB2_9BACL</name>
<proteinExistence type="predicted"/>
<comment type="caution">
    <text evidence="1">The sequence shown here is derived from an EMBL/GenBank/DDBJ whole genome shotgun (WGS) entry which is preliminary data.</text>
</comment>
<dbReference type="Proteomes" id="UP001316087">
    <property type="component" value="Unassembled WGS sequence"/>
</dbReference>
<sequence length="144" mass="15489">MGGICPCGVRVNAFAEGVNVKFDGVGNIRGNLTYLANVCITTLNTSTLSLLFEDTETPDSFSFIFTANEITDVKCKREGKNCVIKVRGTGLIGMTEYPFKAVFRDQVATANNDLVQSFVIKGFFNQDGTVPVKQGSVVALGCQC</sequence>
<reference evidence="1 2" key="1">
    <citation type="submission" date="2022-03" db="EMBL/GenBank/DDBJ databases">
        <authorList>
            <person name="Jo J.-H."/>
            <person name="Im W.-T."/>
        </authorList>
    </citation>
    <scope>NUCLEOTIDE SEQUENCE [LARGE SCALE GENOMIC DNA]</scope>
    <source>
        <strain evidence="1 2">MA9</strain>
    </source>
</reference>
<evidence type="ECO:0000313" key="1">
    <source>
        <dbReference type="EMBL" id="MCH7322326.1"/>
    </source>
</evidence>
<dbReference type="RefSeq" id="WP_241369388.1">
    <property type="nucleotide sequence ID" value="NZ_JAKZFC010000003.1"/>
</dbReference>
<evidence type="ECO:0000313" key="2">
    <source>
        <dbReference type="Proteomes" id="UP001316087"/>
    </source>
</evidence>
<evidence type="ECO:0008006" key="3">
    <source>
        <dbReference type="Google" id="ProtNLM"/>
    </source>
</evidence>
<dbReference type="EMBL" id="JAKZFC010000003">
    <property type="protein sequence ID" value="MCH7322326.1"/>
    <property type="molecule type" value="Genomic_DNA"/>
</dbReference>
<protein>
    <recommendedName>
        <fullName evidence="3">Lipid/polyisoprenoid-binding YceI-like domain-containing protein</fullName>
    </recommendedName>
</protein>
<organism evidence="1 2">
    <name type="scientific">Solibacillus palustris</name>
    <dbReference type="NCBI Taxonomy" id="2908203"/>
    <lineage>
        <taxon>Bacteria</taxon>
        <taxon>Bacillati</taxon>
        <taxon>Bacillota</taxon>
        <taxon>Bacilli</taxon>
        <taxon>Bacillales</taxon>
        <taxon>Caryophanaceae</taxon>
        <taxon>Solibacillus</taxon>
    </lineage>
</organism>
<accession>A0ABS9UDB2</accession>
<keyword evidence="2" id="KW-1185">Reference proteome</keyword>
<gene>
    <name evidence="1" type="ORF">LZ480_10530</name>
</gene>